<dbReference type="GO" id="GO:0009507">
    <property type="term" value="C:chloroplast"/>
    <property type="evidence" value="ECO:0007669"/>
    <property type="project" value="TreeGrafter"/>
</dbReference>
<accession>A0A2U1KZT3</accession>
<keyword evidence="2" id="KW-1185">Reference proteome</keyword>
<gene>
    <name evidence="1" type="ORF">CTI12_AA546440</name>
</gene>
<organism evidence="1 2">
    <name type="scientific">Artemisia annua</name>
    <name type="common">Sweet wormwood</name>
    <dbReference type="NCBI Taxonomy" id="35608"/>
    <lineage>
        <taxon>Eukaryota</taxon>
        <taxon>Viridiplantae</taxon>
        <taxon>Streptophyta</taxon>
        <taxon>Embryophyta</taxon>
        <taxon>Tracheophyta</taxon>
        <taxon>Spermatophyta</taxon>
        <taxon>Magnoliopsida</taxon>
        <taxon>eudicotyledons</taxon>
        <taxon>Gunneridae</taxon>
        <taxon>Pentapetalae</taxon>
        <taxon>asterids</taxon>
        <taxon>campanulids</taxon>
        <taxon>Asterales</taxon>
        <taxon>Asteraceae</taxon>
        <taxon>Asteroideae</taxon>
        <taxon>Anthemideae</taxon>
        <taxon>Artemisiinae</taxon>
        <taxon>Artemisia</taxon>
    </lineage>
</organism>
<evidence type="ECO:0000313" key="2">
    <source>
        <dbReference type="Proteomes" id="UP000245207"/>
    </source>
</evidence>
<dbReference type="OrthoDB" id="10263751at2759"/>
<sequence length="103" mass="11587">MKLRMLRYCLSCRSHSPPLTLLGFSSTSAAVSLPSLGTVLDEYDEQSEIAERLRIKLYTASVPLVHFYRKRCTMEAFVTRDKVRIKEAIEKYTACAPAAAQNA</sequence>
<proteinExistence type="predicted"/>
<dbReference type="PANTHER" id="PTHR47912:SF1">
    <property type="entry name" value="THIOREDOXIN-LIKE 4, CHLOROPLASTIC"/>
    <property type="match status" value="1"/>
</dbReference>
<dbReference type="AlphaFoldDB" id="A0A2U1KZT3"/>
<name>A0A2U1KZT3_ARTAN</name>
<protein>
    <submittedName>
        <fullName evidence="1">Thioredoxin</fullName>
    </submittedName>
</protein>
<dbReference type="EMBL" id="PKPP01012517">
    <property type="protein sequence ID" value="PWA42258.1"/>
    <property type="molecule type" value="Genomic_DNA"/>
</dbReference>
<dbReference type="Proteomes" id="UP000245207">
    <property type="component" value="Unassembled WGS sequence"/>
</dbReference>
<comment type="caution">
    <text evidence="1">The sequence shown here is derived from an EMBL/GenBank/DDBJ whole genome shotgun (WGS) entry which is preliminary data.</text>
</comment>
<dbReference type="InterPro" id="IPR044176">
    <property type="entry name" value="TRL4_chloroplastic"/>
</dbReference>
<dbReference type="PANTHER" id="PTHR47912">
    <property type="entry name" value="THIOREDOXIN-LIKE 4, CHLOROPLASTIC"/>
    <property type="match status" value="1"/>
</dbReference>
<reference evidence="1 2" key="1">
    <citation type="journal article" date="2018" name="Mol. Plant">
        <title>The genome of Artemisia annua provides insight into the evolution of Asteraceae family and artemisinin biosynthesis.</title>
        <authorList>
            <person name="Shen Q."/>
            <person name="Zhang L."/>
            <person name="Liao Z."/>
            <person name="Wang S."/>
            <person name="Yan T."/>
            <person name="Shi P."/>
            <person name="Liu M."/>
            <person name="Fu X."/>
            <person name="Pan Q."/>
            <person name="Wang Y."/>
            <person name="Lv Z."/>
            <person name="Lu X."/>
            <person name="Zhang F."/>
            <person name="Jiang W."/>
            <person name="Ma Y."/>
            <person name="Chen M."/>
            <person name="Hao X."/>
            <person name="Li L."/>
            <person name="Tang Y."/>
            <person name="Lv G."/>
            <person name="Zhou Y."/>
            <person name="Sun X."/>
            <person name="Brodelius P.E."/>
            <person name="Rose J.K.C."/>
            <person name="Tang K."/>
        </authorList>
    </citation>
    <scope>NUCLEOTIDE SEQUENCE [LARGE SCALE GENOMIC DNA]</scope>
    <source>
        <strain evidence="2">cv. Huhao1</strain>
        <tissue evidence="1">Leaf</tissue>
    </source>
</reference>
<dbReference type="STRING" id="35608.A0A2U1KZT3"/>
<evidence type="ECO:0000313" key="1">
    <source>
        <dbReference type="EMBL" id="PWA42258.1"/>
    </source>
</evidence>